<dbReference type="AlphaFoldDB" id="A0A2P4ETS0"/>
<organism evidence="1 2">
    <name type="scientific">Halopseudomonas oceani</name>
    <dbReference type="NCBI Taxonomy" id="1708783"/>
    <lineage>
        <taxon>Bacteria</taxon>
        <taxon>Pseudomonadati</taxon>
        <taxon>Pseudomonadota</taxon>
        <taxon>Gammaproteobacteria</taxon>
        <taxon>Pseudomonadales</taxon>
        <taxon>Pseudomonadaceae</taxon>
        <taxon>Halopseudomonas</taxon>
    </lineage>
</organism>
<keyword evidence="2" id="KW-1185">Reference proteome</keyword>
<dbReference type="EMBL" id="PPSK01000011">
    <property type="protein sequence ID" value="POB02687.1"/>
    <property type="molecule type" value="Genomic_DNA"/>
</dbReference>
<reference evidence="1 2" key="1">
    <citation type="submission" date="2018-01" db="EMBL/GenBank/DDBJ databases">
        <title>Draft genome of the type strain Pseudomonas oceani DSM 100277 isolated from the deep water in Okinawa trough, northwestern Pacific Ocean.</title>
        <authorList>
            <person name="Gomila M."/>
            <person name="Mulet M."/>
            <person name="Garcia-Valdes E."/>
            <person name="Lalucat J."/>
        </authorList>
    </citation>
    <scope>NUCLEOTIDE SEQUENCE [LARGE SCALE GENOMIC DNA]</scope>
    <source>
        <strain evidence="1 2">DSM 100277</strain>
    </source>
</reference>
<accession>A0A2P4ETS0</accession>
<dbReference type="InterPro" id="IPR018668">
    <property type="entry name" value="DNA-binding_VF530-like"/>
</dbReference>
<evidence type="ECO:0000313" key="2">
    <source>
        <dbReference type="Proteomes" id="UP000243451"/>
    </source>
</evidence>
<proteinExistence type="predicted"/>
<dbReference type="GO" id="GO:0003677">
    <property type="term" value="F:DNA binding"/>
    <property type="evidence" value="ECO:0007669"/>
    <property type="project" value="InterPro"/>
</dbReference>
<evidence type="ECO:0000313" key="1">
    <source>
        <dbReference type="EMBL" id="POB02687.1"/>
    </source>
</evidence>
<comment type="caution">
    <text evidence="1">The sequence shown here is derived from an EMBL/GenBank/DDBJ whole genome shotgun (WGS) entry which is preliminary data.</text>
</comment>
<dbReference type="Gene3D" id="1.10.720.30">
    <property type="entry name" value="SAP domain"/>
    <property type="match status" value="1"/>
</dbReference>
<name>A0A2P4ETS0_9GAMM</name>
<dbReference type="OrthoDB" id="9806870at2"/>
<protein>
    <submittedName>
        <fullName evidence="1">DUF2132 domain-containing protein</fullName>
    </submittedName>
</protein>
<dbReference type="Proteomes" id="UP000243451">
    <property type="component" value="Unassembled WGS sequence"/>
</dbReference>
<sequence>MSSTAPPDHSNADPLHGITLKVLLQWLVDRYGWDELGRRVPINCFVHEPSLNSSLKFLRRTPWAREKVEALYIASLPASRG</sequence>
<dbReference type="InterPro" id="IPR036361">
    <property type="entry name" value="SAP_dom_sf"/>
</dbReference>
<dbReference type="Pfam" id="PF09905">
    <property type="entry name" value="VF530"/>
    <property type="match status" value="1"/>
</dbReference>
<gene>
    <name evidence="1" type="ORF">C1949_12215</name>
</gene>
<dbReference type="RefSeq" id="WP_104738755.1">
    <property type="nucleotide sequence ID" value="NZ_BMHR01000011.1"/>
</dbReference>